<comment type="similarity">
    <text evidence="2 8">Belongs to the methyltransferase superfamily. RsmD family.</text>
</comment>
<evidence type="ECO:0000313" key="9">
    <source>
        <dbReference type="EMBL" id="MBO8415214.1"/>
    </source>
</evidence>
<evidence type="ECO:0000256" key="5">
    <source>
        <dbReference type="ARBA" id="ARBA00022603"/>
    </source>
</evidence>
<dbReference type="SUPFAM" id="SSF53335">
    <property type="entry name" value="S-adenosyl-L-methionine-dependent methyltransferases"/>
    <property type="match status" value="1"/>
</dbReference>
<evidence type="ECO:0000256" key="8">
    <source>
        <dbReference type="PIRNR" id="PIRNR004553"/>
    </source>
</evidence>
<dbReference type="NCBIfam" id="TIGR00095">
    <property type="entry name" value="16S rRNA (guanine(966)-N(2))-methyltransferase RsmD"/>
    <property type="match status" value="1"/>
</dbReference>
<organism evidence="9 10">
    <name type="scientific">Candidatus Avisuccinivibrio stercorigallinarum</name>
    <dbReference type="NCBI Taxonomy" id="2840704"/>
    <lineage>
        <taxon>Bacteria</taxon>
        <taxon>Pseudomonadati</taxon>
        <taxon>Pseudomonadota</taxon>
        <taxon>Gammaproteobacteria</taxon>
        <taxon>Aeromonadales</taxon>
        <taxon>Succinivibrionaceae</taxon>
        <taxon>Succinivibrionaceae incertae sedis</taxon>
        <taxon>Candidatus Avisuccinivibrio</taxon>
    </lineage>
</organism>
<evidence type="ECO:0000256" key="6">
    <source>
        <dbReference type="ARBA" id="ARBA00022679"/>
    </source>
</evidence>
<dbReference type="EMBL" id="JADINH010000041">
    <property type="protein sequence ID" value="MBO8415214.1"/>
    <property type="molecule type" value="Genomic_DNA"/>
</dbReference>
<dbReference type="CDD" id="cd02440">
    <property type="entry name" value="AdoMet_MTases"/>
    <property type="match status" value="1"/>
</dbReference>
<keyword evidence="6 8" id="KW-0808">Transferase</keyword>
<dbReference type="InterPro" id="IPR002052">
    <property type="entry name" value="DNA_methylase_N6_adenine_CS"/>
</dbReference>
<evidence type="ECO:0000256" key="4">
    <source>
        <dbReference type="ARBA" id="ARBA00013682"/>
    </source>
</evidence>
<dbReference type="Proteomes" id="UP000823631">
    <property type="component" value="Unassembled WGS sequence"/>
</dbReference>
<name>A0A9D9DBA7_9GAMM</name>
<reference evidence="9" key="1">
    <citation type="submission" date="2020-10" db="EMBL/GenBank/DDBJ databases">
        <authorList>
            <person name="Gilroy R."/>
        </authorList>
    </citation>
    <scope>NUCLEOTIDE SEQUENCE</scope>
    <source>
        <strain evidence="9">17213</strain>
    </source>
</reference>
<comment type="function">
    <text evidence="1 8">Specifically methylates the guanine in position 966 of 16S rRNA in the assembled 30S particle.</text>
</comment>
<dbReference type="InterPro" id="IPR029063">
    <property type="entry name" value="SAM-dependent_MTases_sf"/>
</dbReference>
<evidence type="ECO:0000256" key="1">
    <source>
        <dbReference type="ARBA" id="ARBA00002649"/>
    </source>
</evidence>
<evidence type="ECO:0000313" key="10">
    <source>
        <dbReference type="Proteomes" id="UP000823631"/>
    </source>
</evidence>
<dbReference type="PANTHER" id="PTHR43542:SF1">
    <property type="entry name" value="METHYLTRANSFERASE"/>
    <property type="match status" value="1"/>
</dbReference>
<dbReference type="GO" id="GO:0052913">
    <property type="term" value="F:16S rRNA (guanine(966)-N(2))-methyltransferase activity"/>
    <property type="evidence" value="ECO:0007669"/>
    <property type="project" value="UniProtKB-EC"/>
</dbReference>
<comment type="catalytic activity">
    <reaction evidence="7 8">
        <text>guanosine(966) in 16S rRNA + S-adenosyl-L-methionine = N(2)-methylguanosine(966) in 16S rRNA + S-adenosyl-L-homocysteine + H(+)</text>
        <dbReference type="Rhea" id="RHEA:23548"/>
        <dbReference type="Rhea" id="RHEA-COMP:10211"/>
        <dbReference type="Rhea" id="RHEA-COMP:10212"/>
        <dbReference type="ChEBI" id="CHEBI:15378"/>
        <dbReference type="ChEBI" id="CHEBI:57856"/>
        <dbReference type="ChEBI" id="CHEBI:59789"/>
        <dbReference type="ChEBI" id="CHEBI:74269"/>
        <dbReference type="ChEBI" id="CHEBI:74481"/>
        <dbReference type="EC" id="2.1.1.171"/>
    </reaction>
</comment>
<dbReference type="Gene3D" id="3.40.50.150">
    <property type="entry name" value="Vaccinia Virus protein VP39"/>
    <property type="match status" value="1"/>
</dbReference>
<proteinExistence type="inferred from homology"/>
<dbReference type="PANTHER" id="PTHR43542">
    <property type="entry name" value="METHYLTRANSFERASE"/>
    <property type="match status" value="1"/>
</dbReference>
<sequence>MAVNLNNAVRIVGGRYRGRQLDVLDLEGLRPTPSRVRESIFNLIGSKVEGARVLDLFAGSGALGFEAVSRGASSLVLVEKDRDNYEILTEEAASFKGAAIKTVHQDAMQYLNGCSEQFDLVFLDPPYKADLLKPSLQLLIKKELITPESIVYAEMSSLNTTIVPGYEIIRQEEAGQVKFALLRLSSFLF</sequence>
<keyword evidence="8" id="KW-0949">S-adenosyl-L-methionine</keyword>
<evidence type="ECO:0000256" key="3">
    <source>
        <dbReference type="ARBA" id="ARBA00012141"/>
    </source>
</evidence>
<reference evidence="9" key="2">
    <citation type="journal article" date="2021" name="PeerJ">
        <title>Extensive microbial diversity within the chicken gut microbiome revealed by metagenomics and culture.</title>
        <authorList>
            <person name="Gilroy R."/>
            <person name="Ravi A."/>
            <person name="Getino M."/>
            <person name="Pursley I."/>
            <person name="Horton D.L."/>
            <person name="Alikhan N.F."/>
            <person name="Baker D."/>
            <person name="Gharbi K."/>
            <person name="Hall N."/>
            <person name="Watson M."/>
            <person name="Adriaenssens E.M."/>
            <person name="Foster-Nyarko E."/>
            <person name="Jarju S."/>
            <person name="Secka A."/>
            <person name="Antonio M."/>
            <person name="Oren A."/>
            <person name="Chaudhuri R.R."/>
            <person name="La Ragione R."/>
            <person name="Hildebrand F."/>
            <person name="Pallen M.J."/>
        </authorList>
    </citation>
    <scope>NUCLEOTIDE SEQUENCE</scope>
    <source>
        <strain evidence="9">17213</strain>
    </source>
</reference>
<dbReference type="PROSITE" id="PS00092">
    <property type="entry name" value="N6_MTASE"/>
    <property type="match status" value="1"/>
</dbReference>
<keyword evidence="5 8" id="KW-0489">Methyltransferase</keyword>
<dbReference type="PIRSF" id="PIRSF004553">
    <property type="entry name" value="CHP00095"/>
    <property type="match status" value="1"/>
</dbReference>
<protein>
    <recommendedName>
        <fullName evidence="4 8">Ribosomal RNA small subunit methyltransferase D</fullName>
        <ecNumber evidence="3 8">2.1.1.171</ecNumber>
    </recommendedName>
</protein>
<accession>A0A9D9DBA7</accession>
<evidence type="ECO:0000256" key="7">
    <source>
        <dbReference type="ARBA" id="ARBA00048326"/>
    </source>
</evidence>
<comment type="caution">
    <text evidence="9">The sequence shown here is derived from an EMBL/GenBank/DDBJ whole genome shotgun (WGS) entry which is preliminary data.</text>
</comment>
<dbReference type="AlphaFoldDB" id="A0A9D9DBA7"/>
<dbReference type="Pfam" id="PF03602">
    <property type="entry name" value="Cons_hypoth95"/>
    <property type="match status" value="1"/>
</dbReference>
<dbReference type="GO" id="GO:0003676">
    <property type="term" value="F:nucleic acid binding"/>
    <property type="evidence" value="ECO:0007669"/>
    <property type="project" value="InterPro"/>
</dbReference>
<dbReference type="EC" id="2.1.1.171" evidence="3 8"/>
<keyword evidence="8" id="KW-0698">rRNA processing</keyword>
<dbReference type="InterPro" id="IPR004398">
    <property type="entry name" value="RNA_MeTrfase_RsmD"/>
</dbReference>
<gene>
    <name evidence="9" type="primary">rsmD</name>
    <name evidence="9" type="ORF">IAB19_02400</name>
</gene>
<evidence type="ECO:0000256" key="2">
    <source>
        <dbReference type="ARBA" id="ARBA00005269"/>
    </source>
</evidence>